<dbReference type="Gene3D" id="4.10.410.40">
    <property type="match status" value="1"/>
</dbReference>
<reference evidence="1 2" key="1">
    <citation type="submission" date="2015-11" db="EMBL/GenBank/DDBJ databases">
        <title>Long Read and Single Molecule DNA Sequencing Simplifies Genome Assembly and TAL Effector Gene Analysis of Xanthomonas translucens.</title>
        <authorList>
            <person name="Peng Z."/>
            <person name="Hu Y."/>
            <person name="Xie J."/>
            <person name="Potnis N."/>
            <person name="Akhunova A."/>
            <person name="Jones J."/>
            <person name="Liu Z."/>
            <person name="White F."/>
            <person name="Liu S."/>
        </authorList>
    </citation>
    <scope>NUCLEOTIDE SEQUENCE [LARGE SCALE GENOMIC DNA]</scope>
    <source>
        <strain evidence="1 2">B1</strain>
    </source>
</reference>
<gene>
    <name evidence="1" type="ORF">ATB53_00185</name>
</gene>
<evidence type="ECO:0000313" key="1">
    <source>
        <dbReference type="EMBL" id="KWV17134.1"/>
    </source>
</evidence>
<dbReference type="Proteomes" id="UP000055854">
    <property type="component" value="Unassembled WGS sequence"/>
</dbReference>
<evidence type="ECO:0008006" key="3">
    <source>
        <dbReference type="Google" id="ProtNLM"/>
    </source>
</evidence>
<dbReference type="OrthoDB" id="6001060at2"/>
<dbReference type="AlphaFoldDB" id="A0A120EZ66"/>
<organism evidence="1 2">
    <name type="scientific">Xanthomonas campestris pv. translucens</name>
    <dbReference type="NCBI Taxonomy" id="343"/>
    <lineage>
        <taxon>Bacteria</taxon>
        <taxon>Pseudomonadati</taxon>
        <taxon>Pseudomonadota</taxon>
        <taxon>Gammaproteobacteria</taxon>
        <taxon>Lysobacterales</taxon>
        <taxon>Lysobacteraceae</taxon>
        <taxon>Xanthomonas</taxon>
        <taxon>Xanthomonas translucens group</taxon>
    </lineage>
</organism>
<comment type="caution">
    <text evidence="1">The sequence shown here is derived from an EMBL/GenBank/DDBJ whole genome shotgun (WGS) entry which is preliminary data.</text>
</comment>
<proteinExistence type="predicted"/>
<dbReference type="EMBL" id="LNTA01000001">
    <property type="protein sequence ID" value="KWV17134.1"/>
    <property type="molecule type" value="Genomic_DNA"/>
</dbReference>
<name>A0A120EZ66_XANCT</name>
<dbReference type="RefSeq" id="WP_060747604.1">
    <property type="nucleotide sequence ID" value="NZ_LNTA01000001.1"/>
</dbReference>
<protein>
    <recommendedName>
        <fullName evidence="3">Phage tail protein</fullName>
    </recommendedName>
</protein>
<evidence type="ECO:0000313" key="2">
    <source>
        <dbReference type="Proteomes" id="UP000055854"/>
    </source>
</evidence>
<accession>A0A120EZ66</accession>
<sequence>MAEAQTNSGSKLYICVTPKNDDLTATQFAALTWVQVNKVGNVGERGTDTNIVSWDSWDTEVTSKGKGITNAGDPEIEVAELLADPGQIAMRAAGAPGVPDNYAFKIERPDGTMEYLRGLVAGPKFNGGRNEDFVLNTYKLGLNQVPIRVEAPATP</sequence>